<keyword evidence="4 9" id="KW-1133">Transmembrane helix</keyword>
<evidence type="ECO:0000313" key="11">
    <source>
        <dbReference type="Ensembl" id="ENSLOCP00000006152.1"/>
    </source>
</evidence>
<dbReference type="InterPro" id="IPR013106">
    <property type="entry name" value="Ig_V-set"/>
</dbReference>
<dbReference type="Pfam" id="PF13927">
    <property type="entry name" value="Ig_3"/>
    <property type="match status" value="1"/>
</dbReference>
<sequence length="294" mass="32039">PIYIKMGDSVTLPCKYSTTPARGFTLEWRFAAPGSDAVQAERVLYFDGTLYQVTSWGGRMQLLHSPPTGGTASIRIVDIRPSDTGLYICEITNPSDWSGSGTGLINLTVLMPPSTPVCKLNGNPSVGQDITLTCKATQGLPQPIYTWTKEKLQRLLPASSMVQDQRTGTLFLQNLSSPFSGTYTCQASNELGQASCRVNVSVSYTSTAGVIAGAIMGTFLILLIFGAVGVYFLWYRKKKSKNPQTGNEIREDDTAPAFYAPRQKHEDTSSQLLNHHTERHETSSLSSPKLSGFV</sequence>
<feature type="transmembrane region" description="Helical" evidence="9">
    <location>
        <begin position="210"/>
        <end position="234"/>
    </location>
</feature>
<evidence type="ECO:0000256" key="8">
    <source>
        <dbReference type="SAM" id="MobiDB-lite"/>
    </source>
</evidence>
<dbReference type="EMBL" id="AHAT01018502">
    <property type="status" value="NOT_ANNOTATED_CDS"/>
    <property type="molecule type" value="Genomic_DNA"/>
</dbReference>
<dbReference type="PANTHER" id="PTHR45046">
    <property type="entry name" value="V-SET AND IMMUNOGLOBULIN DOMAIN-CONTAINING PROTEIN 2"/>
    <property type="match status" value="1"/>
</dbReference>
<protein>
    <submittedName>
        <fullName evidence="11">V-set and immunoglobulin domain containing 2</fullName>
    </submittedName>
</protein>
<dbReference type="CDD" id="cd00096">
    <property type="entry name" value="Ig"/>
    <property type="match status" value="1"/>
</dbReference>
<keyword evidence="12" id="KW-1185">Reference proteome</keyword>
<organism evidence="11 12">
    <name type="scientific">Lepisosteus oculatus</name>
    <name type="common">Spotted gar</name>
    <dbReference type="NCBI Taxonomy" id="7918"/>
    <lineage>
        <taxon>Eukaryota</taxon>
        <taxon>Metazoa</taxon>
        <taxon>Chordata</taxon>
        <taxon>Craniata</taxon>
        <taxon>Vertebrata</taxon>
        <taxon>Euteleostomi</taxon>
        <taxon>Actinopterygii</taxon>
        <taxon>Neopterygii</taxon>
        <taxon>Holostei</taxon>
        <taxon>Semionotiformes</taxon>
        <taxon>Lepisosteidae</taxon>
        <taxon>Lepisosteus</taxon>
    </lineage>
</organism>
<accession>W5MCP3</accession>
<dbReference type="OMA" id="CLIKFQK"/>
<dbReference type="PROSITE" id="PS50835">
    <property type="entry name" value="IG_LIKE"/>
    <property type="match status" value="2"/>
</dbReference>
<dbReference type="InterPro" id="IPR036179">
    <property type="entry name" value="Ig-like_dom_sf"/>
</dbReference>
<evidence type="ECO:0000256" key="5">
    <source>
        <dbReference type="ARBA" id="ARBA00023136"/>
    </source>
</evidence>
<feature type="compositionally biased region" description="Polar residues" evidence="8">
    <location>
        <begin position="283"/>
        <end position="294"/>
    </location>
</feature>
<evidence type="ECO:0000256" key="2">
    <source>
        <dbReference type="ARBA" id="ARBA00022692"/>
    </source>
</evidence>
<dbReference type="GO" id="GO:0016020">
    <property type="term" value="C:membrane"/>
    <property type="evidence" value="ECO:0007669"/>
    <property type="project" value="UniProtKB-SubCell"/>
</dbReference>
<feature type="region of interest" description="Disordered" evidence="8">
    <location>
        <begin position="242"/>
        <end position="294"/>
    </location>
</feature>
<comment type="subcellular location">
    <subcellularLocation>
        <location evidence="1">Membrane</location>
        <topology evidence="1">Single-pass type I membrane protein</topology>
    </subcellularLocation>
</comment>
<dbReference type="Bgee" id="ENSLOCG00000005107">
    <property type="expression patterns" value="Expressed in heart and 11 other cell types or tissues"/>
</dbReference>
<dbReference type="Proteomes" id="UP000018468">
    <property type="component" value="Linkage group LG26"/>
</dbReference>
<name>W5MCP3_LEPOC</name>
<dbReference type="STRING" id="7918.ENSLOCP00000006152"/>
<dbReference type="eggNOG" id="ENOG502RYI3">
    <property type="taxonomic scope" value="Eukaryota"/>
</dbReference>
<reference evidence="11" key="3">
    <citation type="submission" date="2025-09" db="UniProtKB">
        <authorList>
            <consortium name="Ensembl"/>
        </authorList>
    </citation>
    <scope>IDENTIFICATION</scope>
</reference>
<evidence type="ECO:0000259" key="10">
    <source>
        <dbReference type="PROSITE" id="PS50835"/>
    </source>
</evidence>
<keyword evidence="7" id="KW-0393">Immunoglobulin domain</keyword>
<evidence type="ECO:0000256" key="6">
    <source>
        <dbReference type="ARBA" id="ARBA00023157"/>
    </source>
</evidence>
<evidence type="ECO:0000256" key="4">
    <source>
        <dbReference type="ARBA" id="ARBA00022989"/>
    </source>
</evidence>
<dbReference type="SMART" id="SM00409">
    <property type="entry name" value="IG"/>
    <property type="match status" value="2"/>
</dbReference>
<dbReference type="AlphaFoldDB" id="W5MCP3"/>
<reference evidence="11" key="2">
    <citation type="submission" date="2025-08" db="UniProtKB">
        <authorList>
            <consortium name="Ensembl"/>
        </authorList>
    </citation>
    <scope>IDENTIFICATION</scope>
</reference>
<dbReference type="Gene3D" id="2.60.40.10">
    <property type="entry name" value="Immunoglobulins"/>
    <property type="match status" value="2"/>
</dbReference>
<dbReference type="Ensembl" id="ENSLOCT00000006160.1">
    <property type="protein sequence ID" value="ENSLOCP00000006152.1"/>
    <property type="gene ID" value="ENSLOCG00000005107.1"/>
</dbReference>
<evidence type="ECO:0000256" key="1">
    <source>
        <dbReference type="ARBA" id="ARBA00004479"/>
    </source>
</evidence>
<feature type="domain" description="Ig-like" evidence="10">
    <location>
        <begin position="112"/>
        <end position="203"/>
    </location>
</feature>
<dbReference type="InterPro" id="IPR013783">
    <property type="entry name" value="Ig-like_fold"/>
</dbReference>
<dbReference type="FunFam" id="2.60.40.10:FF:000095">
    <property type="entry name" value="immunoglobulin superfamily member 11 isoform X1"/>
    <property type="match status" value="1"/>
</dbReference>
<dbReference type="SUPFAM" id="SSF48726">
    <property type="entry name" value="Immunoglobulin"/>
    <property type="match status" value="2"/>
</dbReference>
<dbReference type="InterPro" id="IPR042475">
    <property type="entry name" value="VSIG2"/>
</dbReference>
<dbReference type="HOGENOM" id="CLU_040549_1_0_1"/>
<keyword evidence="6" id="KW-1015">Disulfide bond</keyword>
<keyword evidence="2 9" id="KW-0812">Transmembrane</keyword>
<dbReference type="InParanoid" id="W5MCP3"/>
<keyword evidence="3" id="KW-0732">Signal</keyword>
<feature type="domain" description="Ig-like" evidence="10">
    <location>
        <begin position="1"/>
        <end position="106"/>
    </location>
</feature>
<dbReference type="GeneTree" id="ENSGT00940000161544"/>
<reference evidence="12" key="1">
    <citation type="submission" date="2011-12" db="EMBL/GenBank/DDBJ databases">
        <title>The Draft Genome of Lepisosteus oculatus.</title>
        <authorList>
            <consortium name="The Broad Institute Genome Assembly &amp; Analysis Group"/>
            <consortium name="Computational R&amp;D Group"/>
            <consortium name="and Sequencing Platform"/>
            <person name="Di Palma F."/>
            <person name="Alfoldi J."/>
            <person name="Johnson J."/>
            <person name="Berlin A."/>
            <person name="Gnerre S."/>
            <person name="Jaffe D."/>
            <person name="MacCallum I."/>
            <person name="Young S."/>
            <person name="Walker B.J."/>
            <person name="Lander E.S."/>
            <person name="Lindblad-Toh K."/>
        </authorList>
    </citation>
    <scope>NUCLEOTIDE SEQUENCE [LARGE SCALE GENOMIC DNA]</scope>
</reference>
<dbReference type="InterPro" id="IPR003599">
    <property type="entry name" value="Ig_sub"/>
</dbReference>
<evidence type="ECO:0000256" key="9">
    <source>
        <dbReference type="SAM" id="Phobius"/>
    </source>
</evidence>
<evidence type="ECO:0000256" key="7">
    <source>
        <dbReference type="ARBA" id="ARBA00023319"/>
    </source>
</evidence>
<dbReference type="SMART" id="SM00406">
    <property type="entry name" value="IGv"/>
    <property type="match status" value="1"/>
</dbReference>
<evidence type="ECO:0000256" key="3">
    <source>
        <dbReference type="ARBA" id="ARBA00022729"/>
    </source>
</evidence>
<dbReference type="SMART" id="SM00408">
    <property type="entry name" value="IGc2"/>
    <property type="match status" value="2"/>
</dbReference>
<dbReference type="InterPro" id="IPR003598">
    <property type="entry name" value="Ig_sub2"/>
</dbReference>
<dbReference type="InterPro" id="IPR007110">
    <property type="entry name" value="Ig-like_dom"/>
</dbReference>
<dbReference type="Pfam" id="PF07686">
    <property type="entry name" value="V-set"/>
    <property type="match status" value="1"/>
</dbReference>
<evidence type="ECO:0000313" key="12">
    <source>
        <dbReference type="Proteomes" id="UP000018468"/>
    </source>
</evidence>
<keyword evidence="5 9" id="KW-0472">Membrane</keyword>
<proteinExistence type="predicted"/>
<dbReference type="PANTHER" id="PTHR45046:SF1">
    <property type="entry name" value="V-SET AND IMMUNOGLOBULIN DOMAIN-CONTAINING PROTEIN 2"/>
    <property type="match status" value="1"/>
</dbReference>